<dbReference type="SUPFAM" id="SSF46626">
    <property type="entry name" value="Cytochrome c"/>
    <property type="match status" value="1"/>
</dbReference>
<feature type="domain" description="Cytochrome c" evidence="6">
    <location>
        <begin position="27"/>
        <end position="145"/>
    </location>
</feature>
<evidence type="ECO:0000256" key="2">
    <source>
        <dbReference type="ARBA" id="ARBA00022723"/>
    </source>
</evidence>
<dbReference type="KEGG" id="lvs:LOKVESSMR4R_03617"/>
<dbReference type="GO" id="GO:0020037">
    <property type="term" value="F:heme binding"/>
    <property type="evidence" value="ECO:0007669"/>
    <property type="project" value="InterPro"/>
</dbReference>
<gene>
    <name evidence="7" type="ORF">LOKVESSMR4R_03617</name>
</gene>
<keyword evidence="8" id="KW-1185">Reference proteome</keyword>
<dbReference type="PROSITE" id="PS51007">
    <property type="entry name" value="CYTC"/>
    <property type="match status" value="1"/>
</dbReference>
<keyword evidence="5" id="KW-0732">Signal</keyword>
<evidence type="ECO:0000256" key="1">
    <source>
        <dbReference type="ARBA" id="ARBA00022617"/>
    </source>
</evidence>
<dbReference type="GO" id="GO:0009055">
    <property type="term" value="F:electron transfer activity"/>
    <property type="evidence" value="ECO:0007669"/>
    <property type="project" value="InterPro"/>
</dbReference>
<evidence type="ECO:0000313" key="7">
    <source>
        <dbReference type="EMBL" id="ARU02886.1"/>
    </source>
</evidence>
<evidence type="ECO:0000256" key="5">
    <source>
        <dbReference type="SAM" id="SignalP"/>
    </source>
</evidence>
<dbReference type="AlphaFoldDB" id="A0A1Y0EGY0"/>
<dbReference type="InterPro" id="IPR009056">
    <property type="entry name" value="Cyt_c-like_dom"/>
</dbReference>
<dbReference type="GO" id="GO:0046872">
    <property type="term" value="F:metal ion binding"/>
    <property type="evidence" value="ECO:0007669"/>
    <property type="project" value="UniProtKB-KW"/>
</dbReference>
<sequence>MKKFTLAAALAILAAPAFAQDLAPTIGDAANGEEQFNRQCVACHIVADADGNVLAGRNSRTGPNQYGLVGRALGSVEDFNYSDGLVALGEAGEVWNEENFVGYVQDPTGWLREKLEDRRARGKMAYQVRSEQDAYDLYAYLATFSDM</sequence>
<dbReference type="RefSeq" id="WP_087211636.1">
    <property type="nucleotide sequence ID" value="NZ_CP021431.1"/>
</dbReference>
<keyword evidence="2 4" id="KW-0479">Metal-binding</keyword>
<keyword evidence="1 4" id="KW-0349">Heme</keyword>
<proteinExistence type="predicted"/>
<evidence type="ECO:0000256" key="4">
    <source>
        <dbReference type="PROSITE-ProRule" id="PRU00433"/>
    </source>
</evidence>
<accession>A0A1Y0EGY0</accession>
<keyword evidence="3 4" id="KW-0408">Iron</keyword>
<feature type="chain" id="PRO_5012507934" evidence="5">
    <location>
        <begin position="20"/>
        <end position="147"/>
    </location>
</feature>
<feature type="signal peptide" evidence="5">
    <location>
        <begin position="1"/>
        <end position="19"/>
    </location>
</feature>
<dbReference type="InterPro" id="IPR036909">
    <property type="entry name" value="Cyt_c-like_dom_sf"/>
</dbReference>
<dbReference type="STRING" id="1122181.GCA_000382265_01073"/>
<dbReference type="Gene3D" id="1.10.760.10">
    <property type="entry name" value="Cytochrome c-like domain"/>
    <property type="match status" value="1"/>
</dbReference>
<evidence type="ECO:0000256" key="3">
    <source>
        <dbReference type="ARBA" id="ARBA00023004"/>
    </source>
</evidence>
<name>A0A1Y0EGY0_9RHOB</name>
<protein>
    <submittedName>
        <fullName evidence="7">Cytochrome c2</fullName>
    </submittedName>
</protein>
<dbReference type="EMBL" id="CP021431">
    <property type="protein sequence ID" value="ARU02886.1"/>
    <property type="molecule type" value="Genomic_DNA"/>
</dbReference>
<dbReference type="Proteomes" id="UP000195273">
    <property type="component" value="Chromosome"/>
</dbReference>
<evidence type="ECO:0000313" key="8">
    <source>
        <dbReference type="Proteomes" id="UP000195273"/>
    </source>
</evidence>
<dbReference type="OrthoDB" id="9805828at2"/>
<evidence type="ECO:0000259" key="6">
    <source>
        <dbReference type="PROSITE" id="PS51007"/>
    </source>
</evidence>
<reference evidence="7 8" key="1">
    <citation type="submission" date="2017-05" db="EMBL/GenBank/DDBJ databases">
        <title>Genome Sequence of Loktanella vestfoldensis Strain SMR4r Isolated from a Culture of the Diatom Skeletonema marinoi.</title>
        <authorList>
            <person name="Topel M."/>
            <person name="Pinder M.I.M."/>
            <person name="Johansson O.N."/>
            <person name="Kourtchenko O."/>
            <person name="Godhe A."/>
            <person name="Clarke A.K."/>
        </authorList>
    </citation>
    <scope>NUCLEOTIDE SEQUENCE [LARGE SCALE GENOMIC DNA]</scope>
    <source>
        <strain evidence="7 8">SMR4r</strain>
    </source>
</reference>
<organism evidence="7 8">
    <name type="scientific">Yoonia vestfoldensis</name>
    <dbReference type="NCBI Taxonomy" id="245188"/>
    <lineage>
        <taxon>Bacteria</taxon>
        <taxon>Pseudomonadati</taxon>
        <taxon>Pseudomonadota</taxon>
        <taxon>Alphaproteobacteria</taxon>
        <taxon>Rhodobacterales</taxon>
        <taxon>Paracoccaceae</taxon>
        <taxon>Yoonia</taxon>
    </lineage>
</organism>